<dbReference type="STRING" id="329046.A0A1Y2D179"/>
<dbReference type="AlphaFoldDB" id="A0A1Y2D179"/>
<evidence type="ECO:0008006" key="3">
    <source>
        <dbReference type="Google" id="ProtNLM"/>
    </source>
</evidence>
<dbReference type="SUPFAM" id="SSF50630">
    <property type="entry name" value="Acid proteases"/>
    <property type="match status" value="1"/>
</dbReference>
<gene>
    <name evidence="1" type="ORF">BCR33DRAFT_711428</name>
</gene>
<evidence type="ECO:0000313" key="1">
    <source>
        <dbReference type="EMBL" id="ORY53038.1"/>
    </source>
</evidence>
<proteinExistence type="predicted"/>
<comment type="caution">
    <text evidence="1">The sequence shown here is derived from an EMBL/GenBank/DDBJ whole genome shotgun (WGS) entry which is preliminary data.</text>
</comment>
<organism evidence="1 2">
    <name type="scientific">Rhizoclosmatium globosum</name>
    <dbReference type="NCBI Taxonomy" id="329046"/>
    <lineage>
        <taxon>Eukaryota</taxon>
        <taxon>Fungi</taxon>
        <taxon>Fungi incertae sedis</taxon>
        <taxon>Chytridiomycota</taxon>
        <taxon>Chytridiomycota incertae sedis</taxon>
        <taxon>Chytridiomycetes</taxon>
        <taxon>Chytridiales</taxon>
        <taxon>Chytriomycetaceae</taxon>
        <taxon>Rhizoclosmatium</taxon>
    </lineage>
</organism>
<protein>
    <recommendedName>
        <fullName evidence="3">Peptidase A2 domain-containing protein</fullName>
    </recommendedName>
</protein>
<dbReference type="Proteomes" id="UP000193642">
    <property type="component" value="Unassembled WGS sequence"/>
</dbReference>
<accession>A0A1Y2D179</accession>
<evidence type="ECO:0000313" key="2">
    <source>
        <dbReference type="Proteomes" id="UP000193642"/>
    </source>
</evidence>
<dbReference type="InterPro" id="IPR021109">
    <property type="entry name" value="Peptidase_aspartic_dom_sf"/>
</dbReference>
<name>A0A1Y2D179_9FUNG</name>
<dbReference type="EMBL" id="MCGO01000002">
    <property type="protein sequence ID" value="ORY53038.1"/>
    <property type="molecule type" value="Genomic_DNA"/>
</dbReference>
<dbReference type="OrthoDB" id="422081at2759"/>
<reference evidence="1 2" key="1">
    <citation type="submission" date="2016-07" db="EMBL/GenBank/DDBJ databases">
        <title>Pervasive Adenine N6-methylation of Active Genes in Fungi.</title>
        <authorList>
            <consortium name="DOE Joint Genome Institute"/>
            <person name="Mondo S.J."/>
            <person name="Dannebaum R.O."/>
            <person name="Kuo R.C."/>
            <person name="Labutti K."/>
            <person name="Haridas S."/>
            <person name="Kuo A."/>
            <person name="Salamov A."/>
            <person name="Ahrendt S.R."/>
            <person name="Lipzen A."/>
            <person name="Sullivan W."/>
            <person name="Andreopoulos W.B."/>
            <person name="Clum A."/>
            <person name="Lindquist E."/>
            <person name="Daum C."/>
            <person name="Ramamoorthy G.K."/>
            <person name="Gryganskyi A."/>
            <person name="Culley D."/>
            <person name="Magnuson J.K."/>
            <person name="James T.Y."/>
            <person name="O'Malley M.A."/>
            <person name="Stajich J.E."/>
            <person name="Spatafora J.W."/>
            <person name="Visel A."/>
            <person name="Grigoriev I.V."/>
        </authorList>
    </citation>
    <scope>NUCLEOTIDE SEQUENCE [LARGE SCALE GENOMIC DNA]</scope>
    <source>
        <strain evidence="1 2">JEL800</strain>
    </source>
</reference>
<sequence length="162" mass="18410">MVHDDTRYIKPELQDFLLTDITSKELRNIAETMEVDYLGPATFPGTFPVVGIIKYQNHRLMVSLVCRRRTSKDAPSVNIIFLIDTGSPVTYLGHEAMEALIGQDSHVPQSLYVNIHSENVVQAHLSPNSSHFANVNVLGMDFLERNRVFPVPDWKNRAFMLQ</sequence>
<keyword evidence="2" id="KW-1185">Reference proteome</keyword>